<dbReference type="EMBL" id="CP132938">
    <property type="protein sequence ID" value="XCB23147.1"/>
    <property type="molecule type" value="Genomic_DNA"/>
</dbReference>
<keyword evidence="1" id="KW-0472">Membrane</keyword>
<reference evidence="2" key="2">
    <citation type="journal article" date="2024" name="Environ. Microbiol.">
        <title>Genome analysis and description of Tunturibacter gen. nov. expands the diversity of Terriglobia in tundra soils.</title>
        <authorList>
            <person name="Messyasz A."/>
            <person name="Mannisto M.K."/>
            <person name="Kerkhof L.J."/>
            <person name="Haggblom M.M."/>
        </authorList>
    </citation>
    <scope>NUCLEOTIDE SEQUENCE</scope>
    <source>
        <strain evidence="2">M8UP39</strain>
    </source>
</reference>
<protein>
    <recommendedName>
        <fullName evidence="3">Carboxypeptidase regulatory-like domain-containing protein</fullName>
    </recommendedName>
</protein>
<dbReference type="KEGG" id="tgi:RBB81_04275"/>
<evidence type="ECO:0008006" key="3">
    <source>
        <dbReference type="Google" id="ProtNLM"/>
    </source>
</evidence>
<feature type="transmembrane region" description="Helical" evidence="1">
    <location>
        <begin position="21"/>
        <end position="39"/>
    </location>
</feature>
<sequence>MSETVAGRRRDTCICANKGSRFGFVVGVAGVGFLSLLLAGCSQRSGVASGAATVASLRLHGTAYGGDQPVSGATIQLYAVGTTGDGSASTPLLTQAVTSDSSGEFTLTGDYQCPSASTQVYLTAAGGNPDCRLA</sequence>
<evidence type="ECO:0000313" key="2">
    <source>
        <dbReference type="EMBL" id="XCB23147.1"/>
    </source>
</evidence>
<name>A0AAU7Z2T3_9BACT</name>
<keyword evidence="1" id="KW-1133">Transmembrane helix</keyword>
<keyword evidence="1" id="KW-0812">Transmembrane</keyword>
<organism evidence="2">
    <name type="scientific">Tunturiibacter gelidiferens</name>
    <dbReference type="NCBI Taxonomy" id="3069689"/>
    <lineage>
        <taxon>Bacteria</taxon>
        <taxon>Pseudomonadati</taxon>
        <taxon>Acidobacteriota</taxon>
        <taxon>Terriglobia</taxon>
        <taxon>Terriglobales</taxon>
        <taxon>Acidobacteriaceae</taxon>
        <taxon>Tunturiibacter</taxon>
    </lineage>
</organism>
<dbReference type="AlphaFoldDB" id="A0AAU7Z2T3"/>
<proteinExistence type="predicted"/>
<dbReference type="RefSeq" id="WP_353072834.1">
    <property type="nucleotide sequence ID" value="NZ_CP132938.1"/>
</dbReference>
<accession>A0AAU7Z2T3</accession>
<evidence type="ECO:0000256" key="1">
    <source>
        <dbReference type="SAM" id="Phobius"/>
    </source>
</evidence>
<gene>
    <name evidence="2" type="ORF">RBB81_04275</name>
</gene>
<reference evidence="2" key="1">
    <citation type="submission" date="2023-08" db="EMBL/GenBank/DDBJ databases">
        <authorList>
            <person name="Messyasz A."/>
            <person name="Mannisto M.K."/>
            <person name="Kerkhof L.J."/>
            <person name="Haggblom M."/>
        </authorList>
    </citation>
    <scope>NUCLEOTIDE SEQUENCE</scope>
    <source>
        <strain evidence="2">M8UP39</strain>
    </source>
</reference>